<evidence type="ECO:0000256" key="1">
    <source>
        <dbReference type="SAM" id="MobiDB-lite"/>
    </source>
</evidence>
<feature type="region of interest" description="Disordered" evidence="1">
    <location>
        <begin position="1"/>
        <end position="43"/>
    </location>
</feature>
<reference evidence="2 3" key="1">
    <citation type="submission" date="2013-09" db="EMBL/GenBank/DDBJ databases">
        <title>Corchorus capsularis genome sequencing.</title>
        <authorList>
            <person name="Alam M."/>
            <person name="Haque M.S."/>
            <person name="Islam M.S."/>
            <person name="Emdad E.M."/>
            <person name="Islam M.M."/>
            <person name="Ahmed B."/>
            <person name="Halim A."/>
            <person name="Hossen Q.M.M."/>
            <person name="Hossain M.Z."/>
            <person name="Ahmed R."/>
            <person name="Khan M.M."/>
            <person name="Islam R."/>
            <person name="Rashid M.M."/>
            <person name="Khan S.A."/>
            <person name="Rahman M.S."/>
            <person name="Alam M."/>
        </authorList>
    </citation>
    <scope>NUCLEOTIDE SEQUENCE [LARGE SCALE GENOMIC DNA]</scope>
    <source>
        <strain evidence="3">cv. CVL-1</strain>
        <tissue evidence="2">Whole seedling</tissue>
    </source>
</reference>
<comment type="caution">
    <text evidence="2">The sequence shown here is derived from an EMBL/GenBank/DDBJ whole genome shotgun (WGS) entry which is preliminary data.</text>
</comment>
<dbReference type="Proteomes" id="UP000188268">
    <property type="component" value="Unassembled WGS sequence"/>
</dbReference>
<keyword evidence="3" id="KW-1185">Reference proteome</keyword>
<sequence>MVSSAVSPPSTLRRKAPPFPLRREASNTTPHQAPRPPQQAASNTTLYRQADLSNTFNPQAYYDNSLNTVVCVPFAGYPDPCVLGPHVDPYGAGPSRPSNSFHPYGLCPPPSYDYNPPPSYDYNPDYEAYDPNSVPVDPSNSLPTFLLSTTLHNPIIIVFLMILEQGLQPLSQPSSYPASPNSTLWILK</sequence>
<gene>
    <name evidence="2" type="ORF">CCACVL1_12921</name>
</gene>
<feature type="compositionally biased region" description="Polar residues" evidence="1">
    <location>
        <begin position="1"/>
        <end position="10"/>
    </location>
</feature>
<evidence type="ECO:0000313" key="2">
    <source>
        <dbReference type="EMBL" id="OMO80530.1"/>
    </source>
</evidence>
<dbReference type="AlphaFoldDB" id="A0A1R3ID99"/>
<dbReference type="Gramene" id="OMO80530">
    <property type="protein sequence ID" value="OMO80530"/>
    <property type="gene ID" value="CCACVL1_12921"/>
</dbReference>
<name>A0A1R3ID99_COCAP</name>
<organism evidence="2 3">
    <name type="scientific">Corchorus capsularis</name>
    <name type="common">Jute</name>
    <dbReference type="NCBI Taxonomy" id="210143"/>
    <lineage>
        <taxon>Eukaryota</taxon>
        <taxon>Viridiplantae</taxon>
        <taxon>Streptophyta</taxon>
        <taxon>Embryophyta</taxon>
        <taxon>Tracheophyta</taxon>
        <taxon>Spermatophyta</taxon>
        <taxon>Magnoliopsida</taxon>
        <taxon>eudicotyledons</taxon>
        <taxon>Gunneridae</taxon>
        <taxon>Pentapetalae</taxon>
        <taxon>rosids</taxon>
        <taxon>malvids</taxon>
        <taxon>Malvales</taxon>
        <taxon>Malvaceae</taxon>
        <taxon>Grewioideae</taxon>
        <taxon>Apeibeae</taxon>
        <taxon>Corchorus</taxon>
    </lineage>
</organism>
<proteinExistence type="predicted"/>
<protein>
    <submittedName>
        <fullName evidence="2">Uncharacterized protein</fullName>
    </submittedName>
</protein>
<evidence type="ECO:0000313" key="3">
    <source>
        <dbReference type="Proteomes" id="UP000188268"/>
    </source>
</evidence>
<dbReference type="EMBL" id="AWWV01010294">
    <property type="protein sequence ID" value="OMO80530.1"/>
    <property type="molecule type" value="Genomic_DNA"/>
</dbReference>
<accession>A0A1R3ID99</accession>